<dbReference type="KEGG" id="prv:G7070_09790"/>
<dbReference type="CDD" id="cd07989">
    <property type="entry name" value="LPLAT_AGPAT-like"/>
    <property type="match status" value="1"/>
</dbReference>
<keyword evidence="3" id="KW-1185">Reference proteome</keyword>
<keyword evidence="2" id="KW-0808">Transferase</keyword>
<keyword evidence="2" id="KW-0012">Acyltransferase</keyword>
<reference evidence="2 3" key="1">
    <citation type="submission" date="2020-03" db="EMBL/GenBank/DDBJ databases">
        <title>Propioniciclava sp. nov., isolated from Hydrophilus acuminatus.</title>
        <authorList>
            <person name="Hyun D.-W."/>
            <person name="Bae J.-W."/>
        </authorList>
    </citation>
    <scope>NUCLEOTIDE SEQUENCE [LARGE SCALE GENOMIC DNA]</scope>
    <source>
        <strain evidence="2 3">HDW11</strain>
    </source>
</reference>
<evidence type="ECO:0000259" key="1">
    <source>
        <dbReference type="SMART" id="SM00563"/>
    </source>
</evidence>
<dbReference type="SMART" id="SM00563">
    <property type="entry name" value="PlsC"/>
    <property type="match status" value="1"/>
</dbReference>
<dbReference type="SUPFAM" id="SSF69593">
    <property type="entry name" value="Glycerol-3-phosphate (1)-acyltransferase"/>
    <property type="match status" value="1"/>
</dbReference>
<dbReference type="EMBL" id="CP049865">
    <property type="protein sequence ID" value="QIK72505.1"/>
    <property type="molecule type" value="Genomic_DNA"/>
</dbReference>
<dbReference type="Pfam" id="PF01553">
    <property type="entry name" value="Acyltransferase"/>
    <property type="match status" value="1"/>
</dbReference>
<organism evidence="2 3">
    <name type="scientific">Propioniciclava coleopterorum</name>
    <dbReference type="NCBI Taxonomy" id="2714937"/>
    <lineage>
        <taxon>Bacteria</taxon>
        <taxon>Bacillati</taxon>
        <taxon>Actinomycetota</taxon>
        <taxon>Actinomycetes</taxon>
        <taxon>Propionibacteriales</taxon>
        <taxon>Propionibacteriaceae</taxon>
        <taxon>Propioniciclava</taxon>
    </lineage>
</organism>
<dbReference type="RefSeq" id="WP_166233579.1">
    <property type="nucleotide sequence ID" value="NZ_CP049865.1"/>
</dbReference>
<protein>
    <submittedName>
        <fullName evidence="2">1-acyl-sn-glycerol-3-phosphate acyltransferase</fullName>
    </submittedName>
</protein>
<dbReference type="AlphaFoldDB" id="A0A6G7Y6R6"/>
<accession>A0A6G7Y6R6</accession>
<evidence type="ECO:0000313" key="3">
    <source>
        <dbReference type="Proteomes" id="UP000501058"/>
    </source>
</evidence>
<dbReference type="Proteomes" id="UP000501058">
    <property type="component" value="Chromosome"/>
</dbReference>
<feature type="domain" description="Phospholipid/glycerol acyltransferase" evidence="1">
    <location>
        <begin position="105"/>
        <end position="223"/>
    </location>
</feature>
<evidence type="ECO:0000313" key="2">
    <source>
        <dbReference type="EMBL" id="QIK72505.1"/>
    </source>
</evidence>
<proteinExistence type="predicted"/>
<dbReference type="InterPro" id="IPR002123">
    <property type="entry name" value="Plipid/glycerol_acylTrfase"/>
</dbReference>
<sequence>MTRHAGDRAGEGTHNTGDRAAQVAVLVALNEADLLRAFALERAPRWVRGTVARPFRGRVRRLAEQLADFDAAVAAVGLPAASAAMLAHLVPRLTVRGAAPATGPILVVANHPGLFDALALFAALGRDDVAVVALDHPFLRALPALRAHVIPVPAEGPRAGVLRAMAARLGSGGAVVTFPAGAIEPDPGVRDATASLARWSGSGATVLRLAPGSRIVPAVISGVHTARALDHPLTRLRRRPADREWLAAVGQLLSARWRTRHVTVRFGAPIDDADGVPAAVGDLLAAARCAG</sequence>
<dbReference type="GO" id="GO:0016746">
    <property type="term" value="F:acyltransferase activity"/>
    <property type="evidence" value="ECO:0007669"/>
    <property type="project" value="UniProtKB-KW"/>
</dbReference>
<name>A0A6G7Y6R6_9ACTN</name>
<gene>
    <name evidence="2" type="ORF">G7070_09790</name>
</gene>